<dbReference type="InterPro" id="IPR008254">
    <property type="entry name" value="Flavodoxin/NO_synth"/>
</dbReference>
<protein>
    <recommendedName>
        <fullName evidence="1">Flavodoxin-like domain-containing protein</fullName>
    </recommendedName>
</protein>
<evidence type="ECO:0000259" key="1">
    <source>
        <dbReference type="PROSITE" id="PS50902"/>
    </source>
</evidence>
<feature type="domain" description="Flavodoxin-like" evidence="1">
    <location>
        <begin position="19"/>
        <end position="185"/>
    </location>
</feature>
<dbReference type="InterPro" id="IPR029039">
    <property type="entry name" value="Flavoprotein-like_sf"/>
</dbReference>
<name>A0ABT0FFD1_9MICO</name>
<reference evidence="2 3" key="1">
    <citation type="submission" date="2021-06" db="EMBL/GenBank/DDBJ databases">
        <title>Genome-based taxonomic framework of Microbacterium strains isolated from marine environment, the description of four new species and reclassification of four preexisting species.</title>
        <authorList>
            <person name="Lee S.D."/>
            <person name="Kim S.-M."/>
            <person name="Byeon Y.-S."/>
            <person name="Yang H.L."/>
            <person name="Kim I.S."/>
        </authorList>
    </citation>
    <scope>NUCLEOTIDE SEQUENCE [LARGE SCALE GENOMIC DNA]</scope>
    <source>
        <strain evidence="2 3">SSW1-49</strain>
    </source>
</reference>
<dbReference type="Gene3D" id="3.40.50.360">
    <property type="match status" value="1"/>
</dbReference>
<dbReference type="EMBL" id="JAHWXN010000001">
    <property type="protein sequence ID" value="MCK2036778.1"/>
    <property type="molecule type" value="Genomic_DNA"/>
</dbReference>
<dbReference type="Proteomes" id="UP001300096">
    <property type="component" value="Unassembled WGS sequence"/>
</dbReference>
<evidence type="ECO:0000313" key="3">
    <source>
        <dbReference type="Proteomes" id="UP001300096"/>
    </source>
</evidence>
<proteinExistence type="predicted"/>
<evidence type="ECO:0000313" key="2">
    <source>
        <dbReference type="EMBL" id="MCK2036778.1"/>
    </source>
</evidence>
<dbReference type="RefSeq" id="WP_247630123.1">
    <property type="nucleotide sequence ID" value="NZ_JAHWXN010000001.1"/>
</dbReference>
<sequence length="200" mass="21419">MTDSNLAGPAPLTVGPADVSIVFESFFGNTHAVAEAIADGMRENLPIVPAPVRVSDALPSAVCDVLVLGAPTHAHSLSRSSSRREAEAWAKDLGKHLTLERESLGPGIREWLQTDPTPAWGYASFDTRVDMPRIFTGSAAATISRQLRKRGIRELVGPESFLVDKDSHLIPGELERARAWGVALARAVASVLPAVGREPR</sequence>
<gene>
    <name evidence="2" type="ORF">KZC51_11600</name>
</gene>
<dbReference type="SUPFAM" id="SSF52218">
    <property type="entry name" value="Flavoproteins"/>
    <property type="match status" value="1"/>
</dbReference>
<dbReference type="PROSITE" id="PS50902">
    <property type="entry name" value="FLAVODOXIN_LIKE"/>
    <property type="match status" value="1"/>
</dbReference>
<dbReference type="InterPro" id="IPR001226">
    <property type="entry name" value="Flavodoxin_CS"/>
</dbReference>
<comment type="caution">
    <text evidence="2">The sequence shown here is derived from an EMBL/GenBank/DDBJ whole genome shotgun (WGS) entry which is preliminary data.</text>
</comment>
<dbReference type="PROSITE" id="PS00201">
    <property type="entry name" value="FLAVODOXIN"/>
    <property type="match status" value="1"/>
</dbReference>
<keyword evidence="3" id="KW-1185">Reference proteome</keyword>
<organism evidence="2 3">
    <name type="scientific">Microbacterium croceum</name>
    <dbReference type="NCBI Taxonomy" id="2851645"/>
    <lineage>
        <taxon>Bacteria</taxon>
        <taxon>Bacillati</taxon>
        <taxon>Actinomycetota</taxon>
        <taxon>Actinomycetes</taxon>
        <taxon>Micrococcales</taxon>
        <taxon>Microbacteriaceae</taxon>
        <taxon>Microbacterium</taxon>
    </lineage>
</organism>
<accession>A0ABT0FFD1</accession>